<dbReference type="CDD" id="cd06259">
    <property type="entry name" value="YdcF-like"/>
    <property type="match status" value="1"/>
</dbReference>
<dbReference type="PANTHER" id="PTHR30336">
    <property type="entry name" value="INNER MEMBRANE PROTEIN, PROBABLE PERMEASE"/>
    <property type="match status" value="1"/>
</dbReference>
<proteinExistence type="predicted"/>
<dbReference type="Pfam" id="PF02698">
    <property type="entry name" value="DUF218"/>
    <property type="match status" value="1"/>
</dbReference>
<organism evidence="2 3">
    <name type="scientific">Wenyingzhuangia gilva</name>
    <dbReference type="NCBI Taxonomy" id="3057677"/>
    <lineage>
        <taxon>Bacteria</taxon>
        <taxon>Pseudomonadati</taxon>
        <taxon>Bacteroidota</taxon>
        <taxon>Flavobacteriia</taxon>
        <taxon>Flavobacteriales</taxon>
        <taxon>Flavobacteriaceae</taxon>
        <taxon>Wenyingzhuangia</taxon>
    </lineage>
</organism>
<dbReference type="InterPro" id="IPR003848">
    <property type="entry name" value="DUF218"/>
</dbReference>
<dbReference type="PANTHER" id="PTHR30336:SF6">
    <property type="entry name" value="INTEGRAL MEMBRANE PROTEIN"/>
    <property type="match status" value="1"/>
</dbReference>
<name>A0ABT8VPY4_9FLAO</name>
<evidence type="ECO:0000259" key="1">
    <source>
        <dbReference type="Pfam" id="PF02698"/>
    </source>
</evidence>
<evidence type="ECO:0000313" key="2">
    <source>
        <dbReference type="EMBL" id="MDO3694017.1"/>
    </source>
</evidence>
<dbReference type="InterPro" id="IPR051599">
    <property type="entry name" value="Cell_Envelope_Assoc"/>
</dbReference>
<protein>
    <submittedName>
        <fullName evidence="2">ElyC/SanA/YdcF family protein</fullName>
    </submittedName>
</protein>
<sequence length="207" mass="23912">MKKIFTIILVILGISILLPNYIISVKTENKVYNNVNEIPKNKVGLVLGTSKWNREGGVNLFFKYRIDAVVELYNNGKIEFILVSGDNSTIAYNEPEFFKKELIKRGIPKEKIFLDYAGFRTLDSVIRAYKVFNQQSYTVISQEFHNKRAIYIASLNNINAIGFNAKDVTNEYGFKVYLREYLARTKVFIDILFNVKSKFLGPKIEIK</sequence>
<keyword evidence="3" id="KW-1185">Reference proteome</keyword>
<dbReference type="EMBL" id="JAUMIT010000001">
    <property type="protein sequence ID" value="MDO3694017.1"/>
    <property type="molecule type" value="Genomic_DNA"/>
</dbReference>
<evidence type="ECO:0000313" key="3">
    <source>
        <dbReference type="Proteomes" id="UP001168642"/>
    </source>
</evidence>
<feature type="domain" description="DUF218" evidence="1">
    <location>
        <begin position="45"/>
        <end position="182"/>
    </location>
</feature>
<dbReference type="RefSeq" id="WP_302883261.1">
    <property type="nucleotide sequence ID" value="NZ_JAUMIT010000001.1"/>
</dbReference>
<accession>A0ABT8VPY4</accession>
<gene>
    <name evidence="2" type="ORF">QVZ41_04020</name>
</gene>
<comment type="caution">
    <text evidence="2">The sequence shown here is derived from an EMBL/GenBank/DDBJ whole genome shotgun (WGS) entry which is preliminary data.</text>
</comment>
<dbReference type="Proteomes" id="UP001168642">
    <property type="component" value="Unassembled WGS sequence"/>
</dbReference>
<reference evidence="2" key="1">
    <citation type="submission" date="2023-07" db="EMBL/GenBank/DDBJ databases">
        <title>Wenyingzhuangia sp. chi5 genome sequencing and assembly.</title>
        <authorList>
            <person name="Park S."/>
        </authorList>
    </citation>
    <scope>NUCLEOTIDE SEQUENCE</scope>
    <source>
        <strain evidence="2">Chi5</strain>
    </source>
</reference>